<dbReference type="EMBL" id="JACGWN010000004">
    <property type="protein sequence ID" value="KAL0451394.1"/>
    <property type="molecule type" value="Genomic_DNA"/>
</dbReference>
<reference evidence="2" key="2">
    <citation type="journal article" date="2024" name="Plant">
        <title>Genomic evolution and insights into agronomic trait innovations of Sesamum species.</title>
        <authorList>
            <person name="Miao H."/>
            <person name="Wang L."/>
            <person name="Qu L."/>
            <person name="Liu H."/>
            <person name="Sun Y."/>
            <person name="Le M."/>
            <person name="Wang Q."/>
            <person name="Wei S."/>
            <person name="Zheng Y."/>
            <person name="Lin W."/>
            <person name="Duan Y."/>
            <person name="Cao H."/>
            <person name="Xiong S."/>
            <person name="Wang X."/>
            <person name="Wei L."/>
            <person name="Li C."/>
            <person name="Ma Q."/>
            <person name="Ju M."/>
            <person name="Zhao R."/>
            <person name="Li G."/>
            <person name="Mu C."/>
            <person name="Tian Q."/>
            <person name="Mei H."/>
            <person name="Zhang T."/>
            <person name="Gao T."/>
            <person name="Zhang H."/>
        </authorList>
    </citation>
    <scope>NUCLEOTIDE SEQUENCE</scope>
    <source>
        <strain evidence="2">KEN1</strain>
    </source>
</reference>
<sequence>MPPSRRARERVPCGLTNPGGRRQGKLNEASAARGPRSRGARRRGRLSNVKTTLATDISALASMKNVAKCDTWCELQNPVNHRVFERKLRPKPLGQGHVCLGVTHRVAPLARCGGGGDWPPVRARRPKCDPRGDARHDQWWLNPQLACCRRPGRHVGPKGARASDRDPRSGGITR</sequence>
<accession>A0AAW2XDV5</accession>
<protein>
    <submittedName>
        <fullName evidence="2">Uncharacterized protein</fullName>
    </submittedName>
</protein>
<name>A0AAW2XDV5_9LAMI</name>
<comment type="caution">
    <text evidence="2">The sequence shown here is derived from an EMBL/GenBank/DDBJ whole genome shotgun (WGS) entry which is preliminary data.</text>
</comment>
<reference evidence="2" key="1">
    <citation type="submission" date="2020-06" db="EMBL/GenBank/DDBJ databases">
        <authorList>
            <person name="Li T."/>
            <person name="Hu X."/>
            <person name="Zhang T."/>
            <person name="Song X."/>
            <person name="Zhang H."/>
            <person name="Dai N."/>
            <person name="Sheng W."/>
            <person name="Hou X."/>
            <person name="Wei L."/>
        </authorList>
    </citation>
    <scope>NUCLEOTIDE SEQUENCE</scope>
    <source>
        <strain evidence="2">KEN1</strain>
        <tissue evidence="2">Leaf</tissue>
    </source>
</reference>
<gene>
    <name evidence="2" type="ORF">Slati_1117500</name>
</gene>
<organism evidence="2">
    <name type="scientific">Sesamum latifolium</name>
    <dbReference type="NCBI Taxonomy" id="2727402"/>
    <lineage>
        <taxon>Eukaryota</taxon>
        <taxon>Viridiplantae</taxon>
        <taxon>Streptophyta</taxon>
        <taxon>Embryophyta</taxon>
        <taxon>Tracheophyta</taxon>
        <taxon>Spermatophyta</taxon>
        <taxon>Magnoliopsida</taxon>
        <taxon>eudicotyledons</taxon>
        <taxon>Gunneridae</taxon>
        <taxon>Pentapetalae</taxon>
        <taxon>asterids</taxon>
        <taxon>lamiids</taxon>
        <taxon>Lamiales</taxon>
        <taxon>Pedaliaceae</taxon>
        <taxon>Sesamum</taxon>
    </lineage>
</organism>
<evidence type="ECO:0000256" key="1">
    <source>
        <dbReference type="SAM" id="MobiDB-lite"/>
    </source>
</evidence>
<proteinExistence type="predicted"/>
<dbReference type="PANTHER" id="PTHR33220:SF5">
    <property type="entry name" value="RRNA INTRON-ENCODED HOMING ENDONUCLEASE"/>
    <property type="match status" value="1"/>
</dbReference>
<dbReference type="AlphaFoldDB" id="A0AAW2XDV5"/>
<feature type="region of interest" description="Disordered" evidence="1">
    <location>
        <begin position="151"/>
        <end position="174"/>
    </location>
</feature>
<evidence type="ECO:0000313" key="2">
    <source>
        <dbReference type="EMBL" id="KAL0451394.1"/>
    </source>
</evidence>
<dbReference type="PANTHER" id="PTHR33220">
    <property type="entry name" value="BNAA09G04420D PROTEIN"/>
    <property type="match status" value="1"/>
</dbReference>
<feature type="region of interest" description="Disordered" evidence="1">
    <location>
        <begin position="1"/>
        <end position="45"/>
    </location>
</feature>
<feature type="compositionally biased region" description="Basic residues" evidence="1">
    <location>
        <begin position="35"/>
        <end position="45"/>
    </location>
</feature>